<evidence type="ECO:0000256" key="5">
    <source>
        <dbReference type="ARBA" id="ARBA00023136"/>
    </source>
</evidence>
<evidence type="ECO:0000256" key="3">
    <source>
        <dbReference type="ARBA" id="ARBA00022692"/>
    </source>
</evidence>
<feature type="transmembrane region" description="Helical" evidence="6">
    <location>
        <begin position="238"/>
        <end position="255"/>
    </location>
</feature>
<keyword evidence="9" id="KW-1185">Reference proteome</keyword>
<feature type="transmembrane region" description="Helical" evidence="6">
    <location>
        <begin position="64"/>
        <end position="86"/>
    </location>
</feature>
<dbReference type="EMBL" id="FQVL01000002">
    <property type="protein sequence ID" value="SHE68623.1"/>
    <property type="molecule type" value="Genomic_DNA"/>
</dbReference>
<dbReference type="Proteomes" id="UP000184476">
    <property type="component" value="Unassembled WGS sequence"/>
</dbReference>
<dbReference type="PANTHER" id="PTHR32322:SF2">
    <property type="entry name" value="EAMA DOMAIN-CONTAINING PROTEIN"/>
    <property type="match status" value="1"/>
</dbReference>
<feature type="transmembrane region" description="Helical" evidence="6">
    <location>
        <begin position="119"/>
        <end position="138"/>
    </location>
</feature>
<dbReference type="PANTHER" id="PTHR32322">
    <property type="entry name" value="INNER MEMBRANE TRANSPORTER"/>
    <property type="match status" value="1"/>
</dbReference>
<evidence type="ECO:0000259" key="7">
    <source>
        <dbReference type="Pfam" id="PF00892"/>
    </source>
</evidence>
<feature type="transmembrane region" description="Helical" evidence="6">
    <location>
        <begin position="261"/>
        <end position="279"/>
    </location>
</feature>
<organism evidence="8 9">
    <name type="scientific">Seinonella peptonophila</name>
    <dbReference type="NCBI Taxonomy" id="112248"/>
    <lineage>
        <taxon>Bacteria</taxon>
        <taxon>Bacillati</taxon>
        <taxon>Bacillota</taxon>
        <taxon>Bacilli</taxon>
        <taxon>Bacillales</taxon>
        <taxon>Thermoactinomycetaceae</taxon>
        <taxon>Seinonella</taxon>
    </lineage>
</organism>
<dbReference type="InterPro" id="IPR050638">
    <property type="entry name" value="AA-Vitamin_Transporters"/>
</dbReference>
<dbReference type="InterPro" id="IPR000620">
    <property type="entry name" value="EamA_dom"/>
</dbReference>
<dbReference type="AlphaFoldDB" id="A0A1M4VIH1"/>
<dbReference type="OrthoDB" id="149142at2"/>
<dbReference type="RefSeq" id="WP_073153952.1">
    <property type="nucleotide sequence ID" value="NZ_FQVL01000002.1"/>
</dbReference>
<dbReference type="Pfam" id="PF00892">
    <property type="entry name" value="EamA"/>
    <property type="match status" value="2"/>
</dbReference>
<evidence type="ECO:0000313" key="8">
    <source>
        <dbReference type="EMBL" id="SHE68623.1"/>
    </source>
</evidence>
<keyword evidence="3 6" id="KW-0812">Transmembrane</keyword>
<sequence>MNPFVYIGLLLLTTFFMGSAFPIGKIGLSYAPPFFLMGIRFLIAGFLLSLFVIKRSQPQSLKQWLQIIIIGLFQSTVVLGCAYYSMNWIRSGESAIIIFTSPLLVIILSSLFLGKSYRFAQWFGVVVGIIGVVVIFGLQLSFQVGTLIGIVGAISFAIATLLVKRWGASFDQMVLNAYQMIASSIFFFIISACVEQPHLEMNRTSLFVILYLALFSSIGQFSLWFYLLKNGDPAKTSAFLFLAPLFGVLSSWFLLHEPLTMYTGIGGLLICIGIFLINWQRNQSLSPSMEEKLAAH</sequence>
<dbReference type="Gene3D" id="1.10.3730.20">
    <property type="match status" value="1"/>
</dbReference>
<dbReference type="SUPFAM" id="SSF103481">
    <property type="entry name" value="Multidrug resistance efflux transporter EmrE"/>
    <property type="match status" value="2"/>
</dbReference>
<accession>A0A1M4VIH1</accession>
<comment type="subcellular location">
    <subcellularLocation>
        <location evidence="1">Endomembrane system</location>
        <topology evidence="1">Multi-pass membrane protein</topology>
    </subcellularLocation>
</comment>
<feature type="transmembrane region" description="Helical" evidence="6">
    <location>
        <begin position="175"/>
        <end position="194"/>
    </location>
</feature>
<keyword evidence="5 6" id="KW-0472">Membrane</keyword>
<feature type="domain" description="EamA" evidence="7">
    <location>
        <begin position="7"/>
        <end position="136"/>
    </location>
</feature>
<evidence type="ECO:0000256" key="1">
    <source>
        <dbReference type="ARBA" id="ARBA00004127"/>
    </source>
</evidence>
<dbReference type="InterPro" id="IPR037185">
    <property type="entry name" value="EmrE-like"/>
</dbReference>
<feature type="transmembrane region" description="Helical" evidence="6">
    <location>
        <begin position="92"/>
        <end position="112"/>
    </location>
</feature>
<proteinExistence type="inferred from homology"/>
<name>A0A1M4VIH1_9BACL</name>
<feature type="transmembrane region" description="Helical" evidence="6">
    <location>
        <begin position="206"/>
        <end position="226"/>
    </location>
</feature>
<feature type="transmembrane region" description="Helical" evidence="6">
    <location>
        <begin position="30"/>
        <end position="52"/>
    </location>
</feature>
<dbReference type="STRING" id="112248.SAMN05444392_102375"/>
<evidence type="ECO:0000256" key="2">
    <source>
        <dbReference type="ARBA" id="ARBA00007362"/>
    </source>
</evidence>
<reference evidence="8 9" key="1">
    <citation type="submission" date="2016-11" db="EMBL/GenBank/DDBJ databases">
        <authorList>
            <person name="Jaros S."/>
            <person name="Januszkiewicz K."/>
            <person name="Wedrychowicz H."/>
        </authorList>
    </citation>
    <scope>NUCLEOTIDE SEQUENCE [LARGE SCALE GENOMIC DNA]</scope>
    <source>
        <strain evidence="8 9">DSM 44666</strain>
    </source>
</reference>
<protein>
    <submittedName>
        <fullName evidence="8">Threonine/homoserine efflux transporter RhtA</fullName>
    </submittedName>
</protein>
<dbReference type="GO" id="GO:0016020">
    <property type="term" value="C:membrane"/>
    <property type="evidence" value="ECO:0007669"/>
    <property type="project" value="UniProtKB-SubCell"/>
</dbReference>
<evidence type="ECO:0000256" key="4">
    <source>
        <dbReference type="ARBA" id="ARBA00022989"/>
    </source>
</evidence>
<evidence type="ECO:0000256" key="6">
    <source>
        <dbReference type="SAM" id="Phobius"/>
    </source>
</evidence>
<feature type="domain" description="EamA" evidence="7">
    <location>
        <begin position="145"/>
        <end position="278"/>
    </location>
</feature>
<comment type="similarity">
    <text evidence="2">Belongs to the EamA transporter family.</text>
</comment>
<feature type="transmembrane region" description="Helical" evidence="6">
    <location>
        <begin position="144"/>
        <end position="163"/>
    </location>
</feature>
<gene>
    <name evidence="8" type="ORF">SAMN05444392_102375</name>
</gene>
<keyword evidence="4 6" id="KW-1133">Transmembrane helix</keyword>
<evidence type="ECO:0000313" key="9">
    <source>
        <dbReference type="Proteomes" id="UP000184476"/>
    </source>
</evidence>